<reference evidence="2 3" key="1">
    <citation type="journal article" date="2013" name="PLoS Genet.">
        <title>Distinctive expansion of potential virulence genes in the genome of the oomycete fish pathogen Saprolegnia parasitica.</title>
        <authorList>
            <person name="Jiang R.H."/>
            <person name="de Bruijn I."/>
            <person name="Haas B.J."/>
            <person name="Belmonte R."/>
            <person name="Lobach L."/>
            <person name="Christie J."/>
            <person name="van den Ackerveken G."/>
            <person name="Bottin A."/>
            <person name="Bulone V."/>
            <person name="Diaz-Moreno S.M."/>
            <person name="Dumas B."/>
            <person name="Fan L."/>
            <person name="Gaulin E."/>
            <person name="Govers F."/>
            <person name="Grenville-Briggs L.J."/>
            <person name="Horner N.R."/>
            <person name="Levin J.Z."/>
            <person name="Mammella M."/>
            <person name="Meijer H.J."/>
            <person name="Morris P."/>
            <person name="Nusbaum C."/>
            <person name="Oome S."/>
            <person name="Phillips A.J."/>
            <person name="van Rooyen D."/>
            <person name="Rzeszutek E."/>
            <person name="Saraiva M."/>
            <person name="Secombes C.J."/>
            <person name="Seidl M.F."/>
            <person name="Snel B."/>
            <person name="Stassen J.H."/>
            <person name="Sykes S."/>
            <person name="Tripathy S."/>
            <person name="van den Berg H."/>
            <person name="Vega-Arreguin J.C."/>
            <person name="Wawra S."/>
            <person name="Young S.K."/>
            <person name="Zeng Q."/>
            <person name="Dieguez-Uribeondo J."/>
            <person name="Russ C."/>
            <person name="Tyler B.M."/>
            <person name="van West P."/>
        </authorList>
    </citation>
    <scope>NUCLEOTIDE SEQUENCE [LARGE SCALE GENOMIC DNA]</scope>
    <source>
        <strain evidence="2 3">CBS 223.65</strain>
    </source>
</reference>
<gene>
    <name evidence="2" type="ORF">SPRG_14182</name>
</gene>
<accession>A0A067BNF4</accession>
<dbReference type="OrthoDB" id="77604at2759"/>
<dbReference type="AlphaFoldDB" id="A0A067BNF4"/>
<evidence type="ECO:0000256" key="1">
    <source>
        <dbReference type="SAM" id="Phobius"/>
    </source>
</evidence>
<protein>
    <submittedName>
        <fullName evidence="2">Uncharacterized protein</fullName>
    </submittedName>
</protein>
<keyword evidence="3" id="KW-1185">Reference proteome</keyword>
<feature type="transmembrane region" description="Helical" evidence="1">
    <location>
        <begin position="116"/>
        <end position="139"/>
    </location>
</feature>
<dbReference type="EMBL" id="KK583326">
    <property type="protein sequence ID" value="KDO20034.1"/>
    <property type="molecule type" value="Genomic_DNA"/>
</dbReference>
<dbReference type="GeneID" id="24136005"/>
<keyword evidence="1" id="KW-1133">Transmembrane helix</keyword>
<name>A0A067BNF4_SAPPC</name>
<organism evidence="2 3">
    <name type="scientific">Saprolegnia parasitica (strain CBS 223.65)</name>
    <dbReference type="NCBI Taxonomy" id="695850"/>
    <lineage>
        <taxon>Eukaryota</taxon>
        <taxon>Sar</taxon>
        <taxon>Stramenopiles</taxon>
        <taxon>Oomycota</taxon>
        <taxon>Saprolegniomycetes</taxon>
        <taxon>Saprolegniales</taxon>
        <taxon>Saprolegniaceae</taxon>
        <taxon>Saprolegnia</taxon>
    </lineage>
</organism>
<keyword evidence="1" id="KW-0812">Transmembrane</keyword>
<dbReference type="OMA" id="REPMDWP"/>
<proteinExistence type="predicted"/>
<dbReference type="KEGG" id="spar:SPRG_14182"/>
<feature type="transmembrane region" description="Helical" evidence="1">
    <location>
        <begin position="54"/>
        <end position="72"/>
    </location>
</feature>
<evidence type="ECO:0000313" key="2">
    <source>
        <dbReference type="EMBL" id="KDO20034.1"/>
    </source>
</evidence>
<sequence>MSAKHEALHAAIWGGAATNGPAPLSIGRQYVAAALRFVLLLASAAYENAWTTDAAKATAIALALYLLAFVLFARRQLPLYIRLVFFLTMLSAFADVGRPLVQLRAREPMDWPQTSLFAATLCVACASVCVNIHILYQVVQQSFANKQRRKQGLAKKQS</sequence>
<dbReference type="VEuPathDB" id="FungiDB:SPRG_14182"/>
<evidence type="ECO:0000313" key="3">
    <source>
        <dbReference type="Proteomes" id="UP000030745"/>
    </source>
</evidence>
<keyword evidence="1" id="KW-0472">Membrane</keyword>
<dbReference type="RefSeq" id="XP_012209268.1">
    <property type="nucleotide sequence ID" value="XM_012353878.1"/>
</dbReference>
<feature type="transmembrane region" description="Helical" evidence="1">
    <location>
        <begin position="79"/>
        <end position="96"/>
    </location>
</feature>
<dbReference type="Proteomes" id="UP000030745">
    <property type="component" value="Unassembled WGS sequence"/>
</dbReference>